<gene>
    <name evidence="5" type="ORF">MBEBAB_2487</name>
</gene>
<dbReference type="InterPro" id="IPR036249">
    <property type="entry name" value="Thioredoxin-like_sf"/>
</dbReference>
<protein>
    <submittedName>
        <fullName evidence="5">Periplasmic thiol:disulfide interchange protein DsbA</fullName>
    </submittedName>
</protein>
<dbReference type="InterPro" id="IPR012336">
    <property type="entry name" value="Thioredoxin-like_fold"/>
</dbReference>
<evidence type="ECO:0000313" key="5">
    <source>
        <dbReference type="EMBL" id="GAD60237.1"/>
    </source>
</evidence>
<dbReference type="PANTHER" id="PTHR13887">
    <property type="entry name" value="GLUTATHIONE S-TRANSFERASE KAPPA"/>
    <property type="match status" value="1"/>
</dbReference>
<evidence type="ECO:0000256" key="3">
    <source>
        <dbReference type="SAM" id="SignalP"/>
    </source>
</evidence>
<evidence type="ECO:0000256" key="1">
    <source>
        <dbReference type="ARBA" id="ARBA00003565"/>
    </source>
</evidence>
<evidence type="ECO:0000259" key="4">
    <source>
        <dbReference type="PROSITE" id="PS51352"/>
    </source>
</evidence>
<dbReference type="SUPFAM" id="SSF52833">
    <property type="entry name" value="Thioredoxin-like"/>
    <property type="match status" value="1"/>
</dbReference>
<reference evidence="6" key="1">
    <citation type="journal article" date="2013" name="Genome Announc.">
        <title>Draft Genome Sequence of the Dimorphic Prosthecate Bacterium Brevundimonas abyssalis TAR-001T.</title>
        <authorList>
            <person name="Tsubouchi T."/>
            <person name="Nishi S."/>
            <person name="Usui K."/>
            <person name="Shimane Y."/>
            <person name="Takaki Y."/>
            <person name="Maruyama T."/>
            <person name="Hatada Y."/>
        </authorList>
    </citation>
    <scope>NUCLEOTIDE SEQUENCE [LARGE SCALE GENOMIC DNA]</scope>
    <source>
        <strain evidence="6">TAR-001</strain>
    </source>
</reference>
<dbReference type="Pfam" id="PF13462">
    <property type="entry name" value="Thioredoxin_4"/>
    <property type="match status" value="1"/>
</dbReference>
<comment type="caution">
    <text evidence="5">The sequence shown here is derived from an EMBL/GenBank/DDBJ whole genome shotgun (WGS) entry which is preliminary data.</text>
</comment>
<evidence type="ECO:0000313" key="6">
    <source>
        <dbReference type="Proteomes" id="UP000016569"/>
    </source>
</evidence>
<dbReference type="EMBL" id="BATC01000060">
    <property type="protein sequence ID" value="GAD60237.1"/>
    <property type="molecule type" value="Genomic_DNA"/>
</dbReference>
<dbReference type="OrthoDB" id="8478320at2"/>
<dbReference type="Gene3D" id="3.40.30.10">
    <property type="entry name" value="Glutaredoxin"/>
    <property type="match status" value="1"/>
</dbReference>
<dbReference type="Proteomes" id="UP000016569">
    <property type="component" value="Unassembled WGS sequence"/>
</dbReference>
<organism evidence="5 6">
    <name type="scientific">Brevundimonas abyssalis TAR-001</name>
    <dbReference type="NCBI Taxonomy" id="1391729"/>
    <lineage>
        <taxon>Bacteria</taxon>
        <taxon>Pseudomonadati</taxon>
        <taxon>Pseudomonadota</taxon>
        <taxon>Alphaproteobacteria</taxon>
        <taxon>Caulobacterales</taxon>
        <taxon>Caulobacteraceae</taxon>
        <taxon>Brevundimonas</taxon>
    </lineage>
</organism>
<dbReference type="PROSITE" id="PS51352">
    <property type="entry name" value="THIOREDOXIN_2"/>
    <property type="match status" value="1"/>
</dbReference>
<dbReference type="AlphaFoldDB" id="A0A8E0ND82"/>
<dbReference type="PANTHER" id="PTHR13887:SF56">
    <property type="entry name" value="THIOREDOXIN-LIKE REDUCTASE RV2466C"/>
    <property type="match status" value="1"/>
</dbReference>
<comment type="similarity">
    <text evidence="2">Belongs to the thioredoxin family. DsbA subfamily.</text>
</comment>
<keyword evidence="6" id="KW-1185">Reference proteome</keyword>
<evidence type="ECO:0000256" key="2">
    <source>
        <dbReference type="ARBA" id="ARBA00005791"/>
    </source>
</evidence>
<dbReference type="RefSeq" id="WP_021698331.1">
    <property type="nucleotide sequence ID" value="NZ_BATC01000060.1"/>
</dbReference>
<name>A0A8E0ND82_9CAUL</name>
<feature type="domain" description="Thioredoxin" evidence="4">
    <location>
        <begin position="38"/>
        <end position="217"/>
    </location>
</feature>
<feature type="chain" id="PRO_5034721183" evidence="3">
    <location>
        <begin position="22"/>
        <end position="220"/>
    </location>
</feature>
<feature type="signal peptide" evidence="3">
    <location>
        <begin position="1"/>
        <end position="21"/>
    </location>
</feature>
<proteinExistence type="inferred from homology"/>
<dbReference type="InterPro" id="IPR013766">
    <property type="entry name" value="Thioredoxin_domain"/>
</dbReference>
<sequence length="220" mass="22549">MNRAASLIAAGILAAVAPWGAAAQTAGGAHNGHDHAPVMASAPVPAVTAGDRILGDPDAPVTVIEYASFTCGHCADWHEQVYPAFKERFIDTGQVRFVYRDLPTAPQNLSQTAALVARCATAEQFPAVVDALMSGQEQLYASRDAAAWLLGAAQAGDLGPDQLETCLNDPEADAGLVDSVRGAVAAGVTGTPTFFVNGQRVEGGLDSLEAAIAPLIDQGG</sequence>
<keyword evidence="3" id="KW-0732">Signal</keyword>
<comment type="function">
    <text evidence="1">May be required for disulfide bond formation in some proteins.</text>
</comment>
<accession>A0A8E0ND82</accession>